<reference evidence="1 2" key="1">
    <citation type="submission" date="2017-11" db="EMBL/GenBank/DDBJ databases">
        <title>Complete genome of a free-living desiccation-tolerant cyanobacterium and its photosynthetic adaptation to extreme terrestrial habitat.</title>
        <authorList>
            <person name="Shang J."/>
        </authorList>
    </citation>
    <scope>NUCLEOTIDE SEQUENCE [LARGE SCALE GENOMIC DNA]</scope>
    <source>
        <strain evidence="1 2">CCNUN1</strain>
        <plasmid evidence="2">pnfsy08</plasmid>
    </source>
</reference>
<name>A0A2K8TAK2_9NOSO</name>
<dbReference type="KEGG" id="nfl:COO91_10930"/>
<organism evidence="1 2">
    <name type="scientific">Nostoc flagelliforme CCNUN1</name>
    <dbReference type="NCBI Taxonomy" id="2038116"/>
    <lineage>
        <taxon>Bacteria</taxon>
        <taxon>Bacillati</taxon>
        <taxon>Cyanobacteriota</taxon>
        <taxon>Cyanophyceae</taxon>
        <taxon>Nostocales</taxon>
        <taxon>Nostocaceae</taxon>
        <taxon>Nostoc</taxon>
    </lineage>
</organism>
<evidence type="ECO:0000313" key="1">
    <source>
        <dbReference type="EMBL" id="AUB44692.1"/>
    </source>
</evidence>
<keyword evidence="1" id="KW-0614">Plasmid</keyword>
<dbReference type="Proteomes" id="UP000232003">
    <property type="component" value="Plasmid pNFSY08"/>
</dbReference>
<gene>
    <name evidence="1" type="ORF">COO91_10930</name>
</gene>
<keyword evidence="2" id="KW-1185">Reference proteome</keyword>
<proteinExistence type="predicted"/>
<geneLocation type="plasmid" evidence="2">
    <name>pnfsy08</name>
</geneLocation>
<protein>
    <submittedName>
        <fullName evidence="1">Uncharacterized protein</fullName>
    </submittedName>
</protein>
<sequence>MTLKTLGMPELNVTLQGGRFPQNKKNFSPWGQLLGYFGSF</sequence>
<dbReference type="EMBL" id="CP024793">
    <property type="protein sequence ID" value="AUB44692.1"/>
    <property type="molecule type" value="Genomic_DNA"/>
</dbReference>
<dbReference type="AlphaFoldDB" id="A0A2K8TAK2"/>
<accession>A0A2K8TAK2</accession>
<evidence type="ECO:0000313" key="2">
    <source>
        <dbReference type="Proteomes" id="UP000232003"/>
    </source>
</evidence>